<evidence type="ECO:0000313" key="2">
    <source>
        <dbReference type="Proteomes" id="UP000226357"/>
    </source>
</evidence>
<accession>A0AA44Q7R0</accession>
<name>A0AA44Q7R0_BACCE</name>
<evidence type="ECO:0000313" key="1">
    <source>
        <dbReference type="EMBL" id="PFR91244.1"/>
    </source>
</evidence>
<proteinExistence type="predicted"/>
<reference evidence="1 2" key="1">
    <citation type="submission" date="2017-09" db="EMBL/GenBank/DDBJ databases">
        <title>Large-scale bioinformatics analysis of Bacillus genomes uncovers conserved roles of natural products in bacterial physiology.</title>
        <authorList>
            <consortium name="Agbiome Team Llc"/>
            <person name="Bleich R.M."/>
            <person name="Grubbs K.J."/>
            <person name="Santa Maria K.C."/>
            <person name="Allen S.E."/>
            <person name="Farag S."/>
            <person name="Shank E.A."/>
            <person name="Bowers A."/>
        </authorList>
    </citation>
    <scope>NUCLEOTIDE SEQUENCE [LARGE SCALE GENOMIC DNA]</scope>
    <source>
        <strain evidence="1 2">AFS067272</strain>
    </source>
</reference>
<dbReference type="AlphaFoldDB" id="A0AA44Q7R0"/>
<comment type="caution">
    <text evidence="1">The sequence shown here is derived from an EMBL/GenBank/DDBJ whole genome shotgun (WGS) entry which is preliminary data.</text>
</comment>
<gene>
    <name evidence="1" type="ORF">COK38_22795</name>
</gene>
<sequence>MFECRVFFSLFDKIESKAILLNYLGNLCGGRLPTYFRHGITCSVRNKLVSGMDENKKNSLEQRPLIMNRNRGIIK</sequence>
<organism evidence="1 2">
    <name type="scientific">Bacillus cereus</name>
    <dbReference type="NCBI Taxonomy" id="1396"/>
    <lineage>
        <taxon>Bacteria</taxon>
        <taxon>Bacillati</taxon>
        <taxon>Bacillota</taxon>
        <taxon>Bacilli</taxon>
        <taxon>Bacillales</taxon>
        <taxon>Bacillaceae</taxon>
        <taxon>Bacillus</taxon>
        <taxon>Bacillus cereus group</taxon>
    </lineage>
</organism>
<dbReference type="EMBL" id="NVBO01000288">
    <property type="protein sequence ID" value="PFR91244.1"/>
    <property type="molecule type" value="Genomic_DNA"/>
</dbReference>
<protein>
    <submittedName>
        <fullName evidence="1">Uncharacterized protein</fullName>
    </submittedName>
</protein>
<dbReference type="Proteomes" id="UP000226357">
    <property type="component" value="Unassembled WGS sequence"/>
</dbReference>